<feature type="transmembrane region" description="Helical" evidence="8">
    <location>
        <begin position="221"/>
        <end position="238"/>
    </location>
</feature>
<evidence type="ECO:0000256" key="5">
    <source>
        <dbReference type="ARBA" id="ARBA00022989"/>
    </source>
</evidence>
<reference evidence="11" key="1">
    <citation type="journal article" date="2019" name="Int. J. Syst. Evol. Microbiol.">
        <title>The Global Catalogue of Microorganisms (GCM) 10K type strain sequencing project: providing services to taxonomists for standard genome sequencing and annotation.</title>
        <authorList>
            <consortium name="The Broad Institute Genomics Platform"/>
            <consortium name="The Broad Institute Genome Sequencing Center for Infectious Disease"/>
            <person name="Wu L."/>
            <person name="Ma J."/>
        </authorList>
    </citation>
    <scope>NUCLEOTIDE SEQUENCE [LARGE SCALE GENOMIC DNA]</scope>
    <source>
        <strain evidence="11">JCM 4816</strain>
    </source>
</reference>
<keyword evidence="7" id="KW-0046">Antibiotic resistance</keyword>
<dbReference type="PRINTS" id="PR01036">
    <property type="entry name" value="TCRTETB"/>
</dbReference>
<gene>
    <name evidence="10" type="ORF">ACFP3V_00490</name>
</gene>
<sequence length="483" mass="50278">MDQADADQADGGDEQRAADRHRWQALGVCLVVGFMTLLDISIVNVALPSIEKGLHASSAELSWVISGYALTFGLVLVPAGRFGDARGRRTVFLLGLALFTLASAACGLATGPVFLVVARLAQGLAGGLLTPQVSGLIQELFQGAERGRAFGLFGTTIGISTAVGPLLGGLLIAAFGEHSGWRWVFFVNLPIGVGAFVAAARLLPVRPRDRRTPVRGNSDPLGVLLLGAGVVALLLPLVQEQQWHGSAKWALIPVSLVLLTCFVLWERRQGRRGRAPIVDLRLFRQRSYALGAVVALVYFAGFTAIFFIFTLYLQNGRGYSALEAGAAVTPFALGSAVSSAVGGRLVARYGRRLITLGLAMVAAGLGCSVLAVHQVPGHAAGLATALPLLLAGFGSGFVIAPNQTVALSEVPVRWAGSAGGVLQTGQRIGSATGIAAVSSVFFSRLAASHGDWARAFEAGVLTALAFVVAALVIALVDLRTCRA</sequence>
<feature type="transmembrane region" description="Helical" evidence="8">
    <location>
        <begin position="116"/>
        <end position="137"/>
    </location>
</feature>
<organism evidence="10 11">
    <name type="scientific">Streptacidiphilus monticola</name>
    <dbReference type="NCBI Taxonomy" id="2161674"/>
    <lineage>
        <taxon>Bacteria</taxon>
        <taxon>Bacillati</taxon>
        <taxon>Actinomycetota</taxon>
        <taxon>Actinomycetes</taxon>
        <taxon>Kitasatosporales</taxon>
        <taxon>Streptomycetaceae</taxon>
        <taxon>Streptacidiphilus</taxon>
    </lineage>
</organism>
<proteinExistence type="predicted"/>
<feature type="transmembrane region" description="Helical" evidence="8">
    <location>
        <begin position="379"/>
        <end position="400"/>
    </location>
</feature>
<dbReference type="Gene3D" id="1.20.1720.10">
    <property type="entry name" value="Multidrug resistance protein D"/>
    <property type="match status" value="1"/>
</dbReference>
<dbReference type="InterPro" id="IPR011701">
    <property type="entry name" value="MFS"/>
</dbReference>
<keyword evidence="2" id="KW-0813">Transport</keyword>
<dbReference type="Gene3D" id="1.20.1250.20">
    <property type="entry name" value="MFS general substrate transporter like domains"/>
    <property type="match status" value="1"/>
</dbReference>
<dbReference type="InterPro" id="IPR020846">
    <property type="entry name" value="MFS_dom"/>
</dbReference>
<evidence type="ECO:0000313" key="11">
    <source>
        <dbReference type="Proteomes" id="UP001596174"/>
    </source>
</evidence>
<feature type="transmembrane region" description="Helical" evidence="8">
    <location>
        <begin position="353"/>
        <end position="373"/>
    </location>
</feature>
<evidence type="ECO:0000256" key="3">
    <source>
        <dbReference type="ARBA" id="ARBA00022475"/>
    </source>
</evidence>
<evidence type="ECO:0000256" key="1">
    <source>
        <dbReference type="ARBA" id="ARBA00004651"/>
    </source>
</evidence>
<feature type="transmembrane region" description="Helical" evidence="8">
    <location>
        <begin position="91"/>
        <end position="110"/>
    </location>
</feature>
<keyword evidence="5 8" id="KW-1133">Transmembrane helix</keyword>
<keyword evidence="4 8" id="KW-0812">Transmembrane</keyword>
<comment type="caution">
    <text evidence="10">The sequence shown here is derived from an EMBL/GenBank/DDBJ whole genome shotgun (WGS) entry which is preliminary data.</text>
</comment>
<feature type="transmembrane region" description="Helical" evidence="8">
    <location>
        <begin position="458"/>
        <end position="478"/>
    </location>
</feature>
<keyword evidence="6 8" id="KW-0472">Membrane</keyword>
<feature type="transmembrane region" description="Helical" evidence="8">
    <location>
        <begin position="25"/>
        <end position="49"/>
    </location>
</feature>
<dbReference type="NCBIfam" id="TIGR00711">
    <property type="entry name" value="efflux_EmrB"/>
    <property type="match status" value="1"/>
</dbReference>
<evidence type="ECO:0000256" key="8">
    <source>
        <dbReference type="SAM" id="Phobius"/>
    </source>
</evidence>
<keyword evidence="11" id="KW-1185">Reference proteome</keyword>
<dbReference type="Pfam" id="PF07690">
    <property type="entry name" value="MFS_1"/>
    <property type="match status" value="1"/>
</dbReference>
<feature type="domain" description="Major facilitator superfamily (MFS) profile" evidence="9">
    <location>
        <begin position="25"/>
        <end position="481"/>
    </location>
</feature>
<dbReference type="PANTHER" id="PTHR42718">
    <property type="entry name" value="MAJOR FACILITATOR SUPERFAMILY MULTIDRUG TRANSPORTER MFSC"/>
    <property type="match status" value="1"/>
</dbReference>
<evidence type="ECO:0000256" key="6">
    <source>
        <dbReference type="ARBA" id="ARBA00023136"/>
    </source>
</evidence>
<dbReference type="PROSITE" id="PS50850">
    <property type="entry name" value="MFS"/>
    <property type="match status" value="1"/>
</dbReference>
<evidence type="ECO:0000256" key="4">
    <source>
        <dbReference type="ARBA" id="ARBA00022692"/>
    </source>
</evidence>
<feature type="transmembrane region" description="Helical" evidence="8">
    <location>
        <begin position="250"/>
        <end position="267"/>
    </location>
</feature>
<feature type="transmembrane region" description="Helical" evidence="8">
    <location>
        <begin position="149"/>
        <end position="175"/>
    </location>
</feature>
<name>A0ABW1FUQ4_9ACTN</name>
<feature type="transmembrane region" description="Helical" evidence="8">
    <location>
        <begin position="428"/>
        <end position="446"/>
    </location>
</feature>
<feature type="transmembrane region" description="Helical" evidence="8">
    <location>
        <begin position="181"/>
        <end position="200"/>
    </location>
</feature>
<evidence type="ECO:0000256" key="7">
    <source>
        <dbReference type="ARBA" id="ARBA00023251"/>
    </source>
</evidence>
<dbReference type="SUPFAM" id="SSF103473">
    <property type="entry name" value="MFS general substrate transporter"/>
    <property type="match status" value="1"/>
</dbReference>
<dbReference type="RefSeq" id="WP_380578403.1">
    <property type="nucleotide sequence ID" value="NZ_JBHSQJ010000002.1"/>
</dbReference>
<protein>
    <submittedName>
        <fullName evidence="10">MFS transporter</fullName>
    </submittedName>
</protein>
<feature type="transmembrane region" description="Helical" evidence="8">
    <location>
        <begin position="61"/>
        <end position="79"/>
    </location>
</feature>
<feature type="transmembrane region" description="Helical" evidence="8">
    <location>
        <begin position="288"/>
        <end position="313"/>
    </location>
</feature>
<dbReference type="EMBL" id="JBHSQJ010000002">
    <property type="protein sequence ID" value="MFC5905703.1"/>
    <property type="molecule type" value="Genomic_DNA"/>
</dbReference>
<dbReference type="CDD" id="cd17321">
    <property type="entry name" value="MFS_MMR_MDR_like"/>
    <property type="match status" value="1"/>
</dbReference>
<dbReference type="InterPro" id="IPR036259">
    <property type="entry name" value="MFS_trans_sf"/>
</dbReference>
<dbReference type="Proteomes" id="UP001596174">
    <property type="component" value="Unassembled WGS sequence"/>
</dbReference>
<comment type="subcellular location">
    <subcellularLocation>
        <location evidence="1">Cell membrane</location>
        <topology evidence="1">Multi-pass membrane protein</topology>
    </subcellularLocation>
</comment>
<evidence type="ECO:0000259" key="9">
    <source>
        <dbReference type="PROSITE" id="PS50850"/>
    </source>
</evidence>
<dbReference type="InterPro" id="IPR004638">
    <property type="entry name" value="EmrB-like"/>
</dbReference>
<feature type="transmembrane region" description="Helical" evidence="8">
    <location>
        <begin position="319"/>
        <end position="341"/>
    </location>
</feature>
<dbReference type="PANTHER" id="PTHR42718:SF39">
    <property type="entry name" value="ACTINORHODIN TRANSPORTER-RELATED"/>
    <property type="match status" value="1"/>
</dbReference>
<keyword evidence="3" id="KW-1003">Cell membrane</keyword>
<evidence type="ECO:0000256" key="2">
    <source>
        <dbReference type="ARBA" id="ARBA00022448"/>
    </source>
</evidence>
<evidence type="ECO:0000313" key="10">
    <source>
        <dbReference type="EMBL" id="MFC5905703.1"/>
    </source>
</evidence>
<accession>A0ABW1FUQ4</accession>